<accession>A0A1I8PW54</accession>
<evidence type="ECO:0000313" key="2">
    <source>
        <dbReference type="EnsemblMetazoa" id="SCAU011682-PA"/>
    </source>
</evidence>
<feature type="signal peptide" evidence="1">
    <location>
        <begin position="1"/>
        <end position="19"/>
    </location>
</feature>
<dbReference type="Proteomes" id="UP000095300">
    <property type="component" value="Unassembled WGS sequence"/>
</dbReference>
<protein>
    <submittedName>
        <fullName evidence="2">Uncharacterized protein</fullName>
    </submittedName>
</protein>
<evidence type="ECO:0000256" key="1">
    <source>
        <dbReference type="SAM" id="SignalP"/>
    </source>
</evidence>
<dbReference type="OrthoDB" id="10416556at2759"/>
<dbReference type="EnsemblMetazoa" id="SCAU011682-RA">
    <property type="protein sequence ID" value="SCAU011682-PA"/>
    <property type="gene ID" value="SCAU011682"/>
</dbReference>
<name>A0A1I8PW54_STOCA</name>
<evidence type="ECO:0000313" key="3">
    <source>
        <dbReference type="Proteomes" id="UP000095300"/>
    </source>
</evidence>
<feature type="chain" id="PRO_5009327421" evidence="1">
    <location>
        <begin position="20"/>
        <end position="192"/>
    </location>
</feature>
<gene>
    <name evidence="2" type="primary">106091325</name>
</gene>
<dbReference type="VEuPathDB" id="VectorBase:SCAU011682"/>
<reference evidence="2" key="1">
    <citation type="submission" date="2020-05" db="UniProtKB">
        <authorList>
            <consortium name="EnsemblMetazoa"/>
        </authorList>
    </citation>
    <scope>IDENTIFICATION</scope>
    <source>
        <strain evidence="2">USDA</strain>
    </source>
</reference>
<keyword evidence="1" id="KW-0732">Signal</keyword>
<proteinExistence type="predicted"/>
<dbReference type="KEGG" id="scac:106091325"/>
<sequence>MKMWTIILIAVIMGQQTTAASVSMLTPATTDELVDYVLTNKFYYFDNRAQPMEDELDEMLEQIKLGKNKVSDGDSKKLQIYTRAQDFTEKYMDLFKRHKFQCGVRNVFQFMSPVISRVILATNNEDVAIHWYNHFKMFVDQLEAYEKSAEATHDVIRKFTRDNRSLQLEYDEKYTRKANQKCNLGIFMNEIH</sequence>
<organism evidence="2 3">
    <name type="scientific">Stomoxys calcitrans</name>
    <name type="common">Stable fly</name>
    <name type="synonym">Conops calcitrans</name>
    <dbReference type="NCBI Taxonomy" id="35570"/>
    <lineage>
        <taxon>Eukaryota</taxon>
        <taxon>Metazoa</taxon>
        <taxon>Ecdysozoa</taxon>
        <taxon>Arthropoda</taxon>
        <taxon>Hexapoda</taxon>
        <taxon>Insecta</taxon>
        <taxon>Pterygota</taxon>
        <taxon>Neoptera</taxon>
        <taxon>Endopterygota</taxon>
        <taxon>Diptera</taxon>
        <taxon>Brachycera</taxon>
        <taxon>Muscomorpha</taxon>
        <taxon>Muscoidea</taxon>
        <taxon>Muscidae</taxon>
        <taxon>Stomoxys</taxon>
    </lineage>
</organism>
<dbReference type="AlphaFoldDB" id="A0A1I8PW54"/>
<keyword evidence="3" id="KW-1185">Reference proteome</keyword>